<dbReference type="PANTHER" id="PTHR23399:SF2">
    <property type="entry name" value="DEOXYNUCLEOTIDYLTRANSFERASE TERMINAL-INTERACTING PROTEIN 1"/>
    <property type="match status" value="1"/>
</dbReference>
<evidence type="ECO:0000313" key="7">
    <source>
        <dbReference type="EMBL" id="CAL8115630.1"/>
    </source>
</evidence>
<feature type="region of interest" description="Disordered" evidence="4">
    <location>
        <begin position="335"/>
        <end position="446"/>
    </location>
</feature>
<sequence length="613" mass="66388">MRQYNLSVLRPPVSKSGPGSSVPKAPMTYTTAAKSLDLLRQNIQRSINQEIQTVISKYIDVFFKPGIENIRNNLGPDSVTDDHIKGMCRTILEEAKVMYPVFANSNPSQNCNNRSAIDTNDADYQNSHSQNQIKQEDVKPPITSPSVSTGVKRESDTDSEASSLSNASKKMKKSGNKSSSGNNSSSSGSTNSTTNGSSSSSNSNSQKPKKPSGPSRKHVAQWDIAKLTTDTLFIMGAKANKALGFAQTRGRLYVKHPGLFKYASDSDDKEWLSKNKLMPATGGRAYIMLLEDIEKLARDNKLNVTINYEDIKGFRVPDFILDKMKAYINTWKKQYADEGQKSSTSNRKTTNNSSSSSTSASSNGGNNQPTTNNSMASTTSVTNPSINNSIATSSTSVDSNSSTTTFTTLNPPLPPPLPLHPQPPMQQQPQHNAHNQPGLASYQMHGTAPPTATVIYDQSFSTTQPHDITDMREYIHIEKPPPMYPGHSNQQQQHPMPQMSNPGGGYVHPNHIDPIEQALSKGDWSSVSDRSLLQYALQSSRSIGSWDPQDSFDLIESVTNGGLGGGGNMGETSPLLQISPDGAAHLSAPPLGPVSPSCELSAVLDQAFQYTDT</sequence>
<evidence type="ECO:0000259" key="5">
    <source>
        <dbReference type="Pfam" id="PF18192"/>
    </source>
</evidence>
<comment type="subcellular location">
    <subcellularLocation>
        <location evidence="1">Nucleus</location>
    </subcellularLocation>
</comment>
<feature type="compositionally biased region" description="Low complexity" evidence="4">
    <location>
        <begin position="176"/>
        <end position="206"/>
    </location>
</feature>
<dbReference type="InterPro" id="IPR049121">
    <property type="entry name" value="TdIF1_C"/>
</dbReference>
<dbReference type="Proteomes" id="UP001642540">
    <property type="component" value="Unassembled WGS sequence"/>
</dbReference>
<dbReference type="Pfam" id="PF18192">
    <property type="entry name" value="DNTTIP1_dimer"/>
    <property type="match status" value="1"/>
</dbReference>
<reference evidence="7 8" key="1">
    <citation type="submission" date="2024-08" db="EMBL/GenBank/DDBJ databases">
        <authorList>
            <person name="Cucini C."/>
            <person name="Frati F."/>
        </authorList>
    </citation>
    <scope>NUCLEOTIDE SEQUENCE [LARGE SCALE GENOMIC DNA]</scope>
</reference>
<feature type="compositionally biased region" description="Polar residues" evidence="4">
    <location>
        <begin position="487"/>
        <end position="501"/>
    </location>
</feature>
<feature type="compositionally biased region" description="Pro residues" evidence="4">
    <location>
        <begin position="411"/>
        <end position="426"/>
    </location>
</feature>
<feature type="domain" description="DNTTIP1 dimerisation" evidence="5">
    <location>
        <begin position="34"/>
        <end position="99"/>
    </location>
</feature>
<evidence type="ECO:0000313" key="8">
    <source>
        <dbReference type="Proteomes" id="UP001642540"/>
    </source>
</evidence>
<feature type="compositionally biased region" description="Low complexity" evidence="4">
    <location>
        <begin position="342"/>
        <end position="363"/>
    </location>
</feature>
<feature type="region of interest" description="Disordered" evidence="4">
    <location>
        <begin position="479"/>
        <end position="512"/>
    </location>
</feature>
<evidence type="ECO:0000256" key="4">
    <source>
        <dbReference type="SAM" id="MobiDB-lite"/>
    </source>
</evidence>
<keyword evidence="8" id="KW-1185">Reference proteome</keyword>
<evidence type="ECO:0000256" key="3">
    <source>
        <dbReference type="ARBA" id="ARBA00023242"/>
    </source>
</evidence>
<evidence type="ECO:0000256" key="1">
    <source>
        <dbReference type="ARBA" id="ARBA00004123"/>
    </source>
</evidence>
<dbReference type="InterPro" id="IPR041384">
    <property type="entry name" value="DNTTIP1_dimer"/>
</dbReference>
<feature type="region of interest" description="Disordered" evidence="4">
    <location>
        <begin position="1"/>
        <end position="26"/>
    </location>
</feature>
<keyword evidence="2" id="KW-0238">DNA-binding</keyword>
<accession>A0ABP1QZI3</accession>
<feature type="compositionally biased region" description="Polar residues" evidence="4">
    <location>
        <begin position="106"/>
        <end position="133"/>
    </location>
</feature>
<dbReference type="EMBL" id="CAXLJM020000051">
    <property type="protein sequence ID" value="CAL8115630.1"/>
    <property type="molecule type" value="Genomic_DNA"/>
</dbReference>
<dbReference type="PANTHER" id="PTHR23399">
    <property type="entry name" value="DEOXYNUCLEOTIDYLTRANSFERASE TERMINAL-INTERACTING PROTEIN 1"/>
    <property type="match status" value="1"/>
</dbReference>
<gene>
    <name evidence="7" type="ORF">ODALV1_LOCUS16942</name>
</gene>
<feature type="compositionally biased region" description="Basic residues" evidence="4">
    <location>
        <begin position="207"/>
        <end position="219"/>
    </location>
</feature>
<feature type="region of interest" description="Disordered" evidence="4">
    <location>
        <begin position="106"/>
        <end position="220"/>
    </location>
</feature>
<name>A0ABP1QZI3_9HEXA</name>
<dbReference type="Pfam" id="PF21229">
    <property type="entry name" value="TdIF1_2nd"/>
    <property type="match status" value="1"/>
</dbReference>
<dbReference type="InterPro" id="IPR026064">
    <property type="entry name" value="TdIF1"/>
</dbReference>
<proteinExistence type="predicted"/>
<evidence type="ECO:0000256" key="2">
    <source>
        <dbReference type="ARBA" id="ARBA00023125"/>
    </source>
</evidence>
<feature type="compositionally biased region" description="Low complexity" evidence="4">
    <location>
        <begin position="382"/>
        <end position="410"/>
    </location>
</feature>
<evidence type="ECO:0000259" key="6">
    <source>
        <dbReference type="Pfam" id="PF21229"/>
    </source>
</evidence>
<organism evidence="7 8">
    <name type="scientific">Orchesella dallaii</name>
    <dbReference type="NCBI Taxonomy" id="48710"/>
    <lineage>
        <taxon>Eukaryota</taxon>
        <taxon>Metazoa</taxon>
        <taxon>Ecdysozoa</taxon>
        <taxon>Arthropoda</taxon>
        <taxon>Hexapoda</taxon>
        <taxon>Collembola</taxon>
        <taxon>Entomobryomorpha</taxon>
        <taxon>Entomobryoidea</taxon>
        <taxon>Orchesellidae</taxon>
        <taxon>Orchesellinae</taxon>
        <taxon>Orchesella</taxon>
    </lineage>
</organism>
<feature type="domain" description="TdIF1 C-terminal" evidence="6">
    <location>
        <begin position="230"/>
        <end position="324"/>
    </location>
</feature>
<comment type="caution">
    <text evidence="7">The sequence shown here is derived from an EMBL/GenBank/DDBJ whole genome shotgun (WGS) entry which is preliminary data.</text>
</comment>
<feature type="compositionally biased region" description="Low complexity" evidence="4">
    <location>
        <begin position="11"/>
        <end position="24"/>
    </location>
</feature>
<keyword evidence="3" id="KW-0539">Nucleus</keyword>
<protein>
    <recommendedName>
        <fullName evidence="9">Deoxynucleotidyltransferase terminal-interacting protein 1</fullName>
    </recommendedName>
</protein>
<feature type="compositionally biased region" description="Low complexity" evidence="4">
    <location>
        <begin position="427"/>
        <end position="437"/>
    </location>
</feature>
<feature type="compositionally biased region" description="Polar residues" evidence="4">
    <location>
        <begin position="364"/>
        <end position="381"/>
    </location>
</feature>
<feature type="region of interest" description="Disordered" evidence="4">
    <location>
        <begin position="563"/>
        <end position="590"/>
    </location>
</feature>
<evidence type="ECO:0008006" key="9">
    <source>
        <dbReference type="Google" id="ProtNLM"/>
    </source>
</evidence>